<organism evidence="1 2">
    <name type="scientific">Muriicola jejuensis</name>
    <dbReference type="NCBI Taxonomy" id="504488"/>
    <lineage>
        <taxon>Bacteria</taxon>
        <taxon>Pseudomonadati</taxon>
        <taxon>Bacteroidota</taxon>
        <taxon>Flavobacteriia</taxon>
        <taxon>Flavobacteriales</taxon>
        <taxon>Flavobacteriaceae</taxon>
        <taxon>Muriicola</taxon>
    </lineage>
</organism>
<dbReference type="Proteomes" id="UP000468443">
    <property type="component" value="Unassembled WGS sequence"/>
</dbReference>
<dbReference type="SUPFAM" id="SSF82185">
    <property type="entry name" value="Histone H3 K4-specific methyltransferase SET7/9 N-terminal domain"/>
    <property type="match status" value="1"/>
</dbReference>
<dbReference type="Pfam" id="PF07661">
    <property type="entry name" value="MORN_2"/>
    <property type="match status" value="4"/>
</dbReference>
<accession>A0A6P0UHM1</accession>
<dbReference type="AlphaFoldDB" id="A0A6P0UHM1"/>
<dbReference type="RefSeq" id="WP_163693774.1">
    <property type="nucleotide sequence ID" value="NZ_FXTW01000003.1"/>
</dbReference>
<dbReference type="InterPro" id="IPR011652">
    <property type="entry name" value="MORN_2"/>
</dbReference>
<comment type="caution">
    <text evidence="1">The sequence shown here is derived from an EMBL/GenBank/DDBJ whole genome shotgun (WGS) entry which is preliminary data.</text>
</comment>
<keyword evidence="2" id="KW-1185">Reference proteome</keyword>
<gene>
    <name evidence="1" type="ORF">GWK09_12360</name>
</gene>
<dbReference type="Gene3D" id="3.90.930.1">
    <property type="match status" value="1"/>
</dbReference>
<name>A0A6P0UHM1_9FLAO</name>
<protein>
    <recommendedName>
        <fullName evidence="3">Toxin-antitoxin system YwqK family antitoxin</fullName>
    </recommendedName>
</protein>
<sequence length="148" mass="17041">MKKIVFLSAAVICGLAEVTAQIDTLNREMVSMSATYQKPYTVGGVYYKQKDTVPFTGVLYGKYPNGKYLSIQEYKNGIGNGTWVNYYENGNLKEIGTYRDNRVEGPIRQYHENGKLKAEGMYAHWRRKVGLWKFYDLQGKLLRTITYP</sequence>
<dbReference type="EMBL" id="JAABOP010000004">
    <property type="protein sequence ID" value="NER11318.1"/>
    <property type="molecule type" value="Genomic_DNA"/>
</dbReference>
<evidence type="ECO:0000313" key="2">
    <source>
        <dbReference type="Proteomes" id="UP000468443"/>
    </source>
</evidence>
<reference evidence="1 2" key="1">
    <citation type="submission" date="2020-01" db="EMBL/GenBank/DDBJ databases">
        <title>Muriicola jejuensis KCTC 22299.</title>
        <authorList>
            <person name="Wang G."/>
        </authorList>
    </citation>
    <scope>NUCLEOTIDE SEQUENCE [LARGE SCALE GENOMIC DNA]</scope>
    <source>
        <strain evidence="1 2">KCTC 22299</strain>
    </source>
</reference>
<proteinExistence type="predicted"/>
<evidence type="ECO:0000313" key="1">
    <source>
        <dbReference type="EMBL" id="NER11318.1"/>
    </source>
</evidence>
<evidence type="ECO:0008006" key="3">
    <source>
        <dbReference type="Google" id="ProtNLM"/>
    </source>
</evidence>